<dbReference type="InterPro" id="IPR037066">
    <property type="entry name" value="Plug_dom_sf"/>
</dbReference>
<dbReference type="Gene3D" id="2.40.170.20">
    <property type="entry name" value="TonB-dependent receptor, beta-barrel domain"/>
    <property type="match status" value="1"/>
</dbReference>
<evidence type="ECO:0000259" key="6">
    <source>
        <dbReference type="Pfam" id="PF00593"/>
    </source>
</evidence>
<reference evidence="9" key="1">
    <citation type="submission" date="2017-05" db="EMBL/GenBank/DDBJ databases">
        <authorList>
            <person name="Barney B.M."/>
        </authorList>
    </citation>
    <scope>NUCLEOTIDE SEQUENCE [LARGE SCALE GENOMIC DNA]</scope>
    <source>
        <strain evidence="9">PSBB022</strain>
    </source>
</reference>
<keyword evidence="2 4" id="KW-0472">Membrane</keyword>
<dbReference type="NCBIfam" id="TIGR01782">
    <property type="entry name" value="TonB-Xanth-Caul"/>
    <property type="match status" value="1"/>
</dbReference>
<dbReference type="Proteomes" id="UP000216101">
    <property type="component" value="Unassembled WGS sequence"/>
</dbReference>
<evidence type="ECO:0000256" key="3">
    <source>
        <dbReference type="ARBA" id="ARBA00023237"/>
    </source>
</evidence>
<proteinExistence type="inferred from homology"/>
<dbReference type="Gene3D" id="2.170.130.10">
    <property type="entry name" value="TonB-dependent receptor, plug domain"/>
    <property type="match status" value="1"/>
</dbReference>
<dbReference type="SUPFAM" id="SSF56935">
    <property type="entry name" value="Porins"/>
    <property type="match status" value="1"/>
</dbReference>
<dbReference type="GO" id="GO:0009279">
    <property type="term" value="C:cell outer membrane"/>
    <property type="evidence" value="ECO:0007669"/>
    <property type="project" value="UniProtKB-SubCell"/>
</dbReference>
<comment type="subcellular location">
    <subcellularLocation>
        <location evidence="1 4">Cell outer membrane</location>
    </subcellularLocation>
</comment>
<keyword evidence="9" id="KW-1185">Reference proteome</keyword>
<evidence type="ECO:0000256" key="5">
    <source>
        <dbReference type="SAM" id="SignalP"/>
    </source>
</evidence>
<dbReference type="InterPro" id="IPR012910">
    <property type="entry name" value="Plug_dom"/>
</dbReference>
<protein>
    <submittedName>
        <fullName evidence="8">TonB-dependent receptor</fullName>
    </submittedName>
</protein>
<dbReference type="RefSeq" id="WP_094984945.1">
    <property type="nucleotide sequence ID" value="NZ_NHNI01000001.1"/>
</dbReference>
<comment type="caution">
    <text evidence="8">The sequence shown here is derived from an EMBL/GenBank/DDBJ whole genome shotgun (WGS) entry which is preliminary data.</text>
</comment>
<dbReference type="PANTHER" id="PTHR40980:SF4">
    <property type="entry name" value="TONB-DEPENDENT RECEPTOR-LIKE BETA-BARREL DOMAIN-CONTAINING PROTEIN"/>
    <property type="match status" value="1"/>
</dbReference>
<sequence>MHKKRLLPLCIALAASGQLYAQTNESSSNDLVEEVEVTGVRAAELNAREEERSKSVFSSVISQDDAGNFADQNVAESLQRLPGITLQKSEGEGKFVSVRGLGPGFVSVSMNGSEMASAGGDEGRAFSLDALPSDMLGAIEVFKSLTPDMDLNSIGGAVNVKTVSAFDKKKDTFKMSAQGYYQEYSEEYSPKISLSGTNLFADDTIGVGYNLSYEQRTTEMYQNLHHQTTDLREFTVNLNNAAPSDTLLTPYQYYANQENAKRTRITGALDVEWRPTDNSKYFIRVNRTDYEDEDIAIREYYRFDEAAEGDFVYVDSTTNTFGVVDAALQKQFFIQDGTSSTTSFDIGGENVFNESWTLDYKYASSTSDLSKPDASRVQFRIRDLPILGQGGKDYIKGQIITPAEMAALAGVAIPSATTSGYYRLTEGRVQENLDYDNLFLEDSFRNDSIDQVAVNLKKDFADGALSYIKAGFLVKSRERDRNKDRWSVNPELYADFCGADAECKSLALDGTSGMFDSFTPNHPDIDYDSITRKDAEYLIDKTKNTALLLDPNRVGIDSTKDDYVITEDAQEAYVMAEFQLSEQSSLITGVRYVNTEFESSGNFAIRNDRFEDFSDQKLDIAVPLEDTKSSYDNWLPSIHYRYEPTDEILVRSSIWTSYTRPDFDQARAYANITDRVKLCNPNLLDTNGDTVCSDDLGGVLGATSPADVEGYYMSNNSTLNVGNPNLIAMTANNFDASIAWYPRDDLFLQAAVFYKDINDFIVEINGDSLALNELPIELPIDKITQFQIPENLVFDNVNYTTNGNKAEVYGIELSYSQNFDLGFFVSSNLTLITSSADVGESIRADKIQLPDQADQTANLTFGWGNDDIELRFISNYRSKLLKQIGACPDVSASSCKAWADIYQDASTTFDFKASYQVTDAVKVYFDALNLTGDKDLYYYEGNAQSGGNTLFLSEDFGSSYQLGINVKFK</sequence>
<keyword evidence="5" id="KW-0732">Signal</keyword>
<keyword evidence="4" id="KW-0798">TonB box</keyword>
<dbReference type="InterPro" id="IPR010104">
    <property type="entry name" value="TonB_rcpt_bac"/>
</dbReference>
<accession>A0A266QCN8</accession>
<comment type="similarity">
    <text evidence="4">Belongs to the TonB-dependent receptor family.</text>
</comment>
<feature type="domain" description="TonB-dependent receptor plug" evidence="7">
    <location>
        <begin position="58"/>
        <end position="156"/>
    </location>
</feature>
<name>A0A266QCN8_9GAMM</name>
<dbReference type="InterPro" id="IPR000531">
    <property type="entry name" value="Beta-barrel_TonB"/>
</dbReference>
<evidence type="ECO:0000256" key="2">
    <source>
        <dbReference type="ARBA" id="ARBA00023136"/>
    </source>
</evidence>
<evidence type="ECO:0000313" key="9">
    <source>
        <dbReference type="Proteomes" id="UP000216101"/>
    </source>
</evidence>
<dbReference type="AlphaFoldDB" id="A0A266QCN8"/>
<evidence type="ECO:0000256" key="4">
    <source>
        <dbReference type="RuleBase" id="RU003357"/>
    </source>
</evidence>
<evidence type="ECO:0000256" key="1">
    <source>
        <dbReference type="ARBA" id="ARBA00004442"/>
    </source>
</evidence>
<dbReference type="PANTHER" id="PTHR40980">
    <property type="entry name" value="PLUG DOMAIN-CONTAINING PROTEIN"/>
    <property type="match status" value="1"/>
</dbReference>
<keyword evidence="8" id="KW-0675">Receptor</keyword>
<organism evidence="8 9">
    <name type="scientific">Cellvibrio mixtus</name>
    <dbReference type="NCBI Taxonomy" id="39650"/>
    <lineage>
        <taxon>Bacteria</taxon>
        <taxon>Pseudomonadati</taxon>
        <taxon>Pseudomonadota</taxon>
        <taxon>Gammaproteobacteria</taxon>
        <taxon>Cellvibrionales</taxon>
        <taxon>Cellvibrionaceae</taxon>
        <taxon>Cellvibrio</taxon>
    </lineage>
</organism>
<dbReference type="Pfam" id="PF00593">
    <property type="entry name" value="TonB_dep_Rec_b-barrel"/>
    <property type="match status" value="1"/>
</dbReference>
<gene>
    <name evidence="8" type="ORF">CBP51_11490</name>
</gene>
<evidence type="ECO:0000259" key="7">
    <source>
        <dbReference type="Pfam" id="PF07715"/>
    </source>
</evidence>
<feature type="domain" description="TonB-dependent receptor-like beta-barrel" evidence="6">
    <location>
        <begin position="422"/>
        <end position="930"/>
    </location>
</feature>
<dbReference type="EMBL" id="NHNI01000001">
    <property type="protein sequence ID" value="OZY87560.1"/>
    <property type="molecule type" value="Genomic_DNA"/>
</dbReference>
<dbReference type="Pfam" id="PF07715">
    <property type="entry name" value="Plug"/>
    <property type="match status" value="1"/>
</dbReference>
<feature type="chain" id="PRO_5013148155" evidence="5">
    <location>
        <begin position="22"/>
        <end position="969"/>
    </location>
</feature>
<dbReference type="InterPro" id="IPR036942">
    <property type="entry name" value="Beta-barrel_TonB_sf"/>
</dbReference>
<evidence type="ECO:0000313" key="8">
    <source>
        <dbReference type="EMBL" id="OZY87560.1"/>
    </source>
</evidence>
<keyword evidence="3" id="KW-0998">Cell outer membrane</keyword>
<feature type="signal peptide" evidence="5">
    <location>
        <begin position="1"/>
        <end position="21"/>
    </location>
</feature>